<name>A0AAD6ZWI7_9AGAR</name>
<gene>
    <name evidence="2" type="ORF">DFH08DRAFT_811521</name>
</gene>
<dbReference type="AlphaFoldDB" id="A0AAD6ZWI7"/>
<proteinExistence type="predicted"/>
<accession>A0AAD6ZWI7</accession>
<evidence type="ECO:0000313" key="2">
    <source>
        <dbReference type="EMBL" id="KAJ7342436.1"/>
    </source>
</evidence>
<evidence type="ECO:0000313" key="3">
    <source>
        <dbReference type="Proteomes" id="UP001218218"/>
    </source>
</evidence>
<evidence type="ECO:0000256" key="1">
    <source>
        <dbReference type="SAM" id="SignalP"/>
    </source>
</evidence>
<reference evidence="2" key="1">
    <citation type="submission" date="2023-03" db="EMBL/GenBank/DDBJ databases">
        <title>Massive genome expansion in bonnet fungi (Mycena s.s.) driven by repeated elements and novel gene families across ecological guilds.</title>
        <authorList>
            <consortium name="Lawrence Berkeley National Laboratory"/>
            <person name="Harder C.B."/>
            <person name="Miyauchi S."/>
            <person name="Viragh M."/>
            <person name="Kuo A."/>
            <person name="Thoen E."/>
            <person name="Andreopoulos B."/>
            <person name="Lu D."/>
            <person name="Skrede I."/>
            <person name="Drula E."/>
            <person name="Henrissat B."/>
            <person name="Morin E."/>
            <person name="Kohler A."/>
            <person name="Barry K."/>
            <person name="LaButti K."/>
            <person name="Morin E."/>
            <person name="Salamov A."/>
            <person name="Lipzen A."/>
            <person name="Mereny Z."/>
            <person name="Hegedus B."/>
            <person name="Baldrian P."/>
            <person name="Stursova M."/>
            <person name="Weitz H."/>
            <person name="Taylor A."/>
            <person name="Grigoriev I.V."/>
            <person name="Nagy L.G."/>
            <person name="Martin F."/>
            <person name="Kauserud H."/>
        </authorList>
    </citation>
    <scope>NUCLEOTIDE SEQUENCE</scope>
    <source>
        <strain evidence="2">CBHHK002</strain>
    </source>
</reference>
<feature type="signal peptide" evidence="1">
    <location>
        <begin position="1"/>
        <end position="25"/>
    </location>
</feature>
<dbReference type="Proteomes" id="UP001218218">
    <property type="component" value="Unassembled WGS sequence"/>
</dbReference>
<sequence length="162" mass="17869">MYPPFTSFLPLSLSGFQVVARIACAAVMLQTVPMGSKQRCYFGRMSFTKLQCSRCQQCGGGAMSGADAQQGNRRWCCGRSPGYGAMNENVLVGENMAWLVVDGAATRMQTNRKRVACVLEQEGSEGLHVRGVGWEPSVQIGSVKWTGWIRAVERQLERDRVK</sequence>
<keyword evidence="1" id="KW-0732">Signal</keyword>
<dbReference type="EMBL" id="JARIHO010000025">
    <property type="protein sequence ID" value="KAJ7342436.1"/>
    <property type="molecule type" value="Genomic_DNA"/>
</dbReference>
<protein>
    <submittedName>
        <fullName evidence="2">Uncharacterized protein</fullName>
    </submittedName>
</protein>
<feature type="chain" id="PRO_5042247927" evidence="1">
    <location>
        <begin position="26"/>
        <end position="162"/>
    </location>
</feature>
<comment type="caution">
    <text evidence="2">The sequence shown here is derived from an EMBL/GenBank/DDBJ whole genome shotgun (WGS) entry which is preliminary data.</text>
</comment>
<keyword evidence="3" id="KW-1185">Reference proteome</keyword>
<organism evidence="2 3">
    <name type="scientific">Mycena albidolilacea</name>
    <dbReference type="NCBI Taxonomy" id="1033008"/>
    <lineage>
        <taxon>Eukaryota</taxon>
        <taxon>Fungi</taxon>
        <taxon>Dikarya</taxon>
        <taxon>Basidiomycota</taxon>
        <taxon>Agaricomycotina</taxon>
        <taxon>Agaricomycetes</taxon>
        <taxon>Agaricomycetidae</taxon>
        <taxon>Agaricales</taxon>
        <taxon>Marasmiineae</taxon>
        <taxon>Mycenaceae</taxon>
        <taxon>Mycena</taxon>
    </lineage>
</organism>